<keyword evidence="4" id="KW-1185">Reference proteome</keyword>
<protein>
    <recommendedName>
        <fullName evidence="2">Glyoxalase-related protein domain-containing protein</fullName>
    </recommendedName>
</protein>
<accession>A0A1I1E5U8</accession>
<name>A0A1I1E5U8_9RHOB</name>
<reference evidence="3 4" key="1">
    <citation type="submission" date="2016-10" db="EMBL/GenBank/DDBJ databases">
        <authorList>
            <person name="de Groot N.N."/>
        </authorList>
    </citation>
    <scope>NUCLEOTIDE SEQUENCE [LARGE SCALE GENOMIC DNA]</scope>
    <source>
        <strain evidence="3 4">DSM 19548</strain>
    </source>
</reference>
<evidence type="ECO:0000313" key="3">
    <source>
        <dbReference type="EMBL" id="SFB80290.1"/>
    </source>
</evidence>
<proteinExistence type="predicted"/>
<evidence type="ECO:0000256" key="1">
    <source>
        <dbReference type="SAM" id="MobiDB-lite"/>
    </source>
</evidence>
<evidence type="ECO:0000259" key="2">
    <source>
        <dbReference type="Pfam" id="PF20066"/>
    </source>
</evidence>
<dbReference type="RefSeq" id="WP_342741227.1">
    <property type="nucleotide sequence ID" value="NZ_FOLG01000001.1"/>
</dbReference>
<sequence>MTHMTTPDTLPTVDALKAQARRLRGSLADAGSDVGHSRSLELLAAQYGYRDWNTLRAAADRPRPNRPMPPVQAGDRVRGTYLGQSFTGEVVALRQMNGGSHYAVTLQFDAPVDVVTFDSFSSMRSRVSATIDADGLSPQHTSNGVPHLRLELRD</sequence>
<feature type="domain" description="Glyoxalase-related protein" evidence="2">
    <location>
        <begin position="8"/>
        <end position="151"/>
    </location>
</feature>
<organism evidence="3 4">
    <name type="scientific">Tropicimonas isoalkanivorans</name>
    <dbReference type="NCBI Taxonomy" id="441112"/>
    <lineage>
        <taxon>Bacteria</taxon>
        <taxon>Pseudomonadati</taxon>
        <taxon>Pseudomonadota</taxon>
        <taxon>Alphaproteobacteria</taxon>
        <taxon>Rhodobacterales</taxon>
        <taxon>Roseobacteraceae</taxon>
        <taxon>Tropicimonas</taxon>
    </lineage>
</organism>
<dbReference type="Proteomes" id="UP000198728">
    <property type="component" value="Unassembled WGS sequence"/>
</dbReference>
<dbReference type="STRING" id="441112.SAMN04488094_101556"/>
<dbReference type="Pfam" id="PF20066">
    <property type="entry name" value="Glyoxalase_8"/>
    <property type="match status" value="1"/>
</dbReference>
<feature type="region of interest" description="Disordered" evidence="1">
    <location>
        <begin position="134"/>
        <end position="154"/>
    </location>
</feature>
<dbReference type="AlphaFoldDB" id="A0A1I1E5U8"/>
<evidence type="ECO:0000313" key="4">
    <source>
        <dbReference type="Proteomes" id="UP000198728"/>
    </source>
</evidence>
<gene>
    <name evidence="3" type="ORF">SAMN04488094_101556</name>
</gene>
<dbReference type="EMBL" id="FOLG01000001">
    <property type="protein sequence ID" value="SFB80290.1"/>
    <property type="molecule type" value="Genomic_DNA"/>
</dbReference>
<dbReference type="InterPro" id="IPR045517">
    <property type="entry name" value="Glyoxalase_8"/>
</dbReference>